<dbReference type="Gene3D" id="3.40.50.12230">
    <property type="match status" value="1"/>
</dbReference>
<accession>A0A2N5SSS0</accession>
<dbReference type="InterPro" id="IPR036477">
    <property type="entry name" value="Formyl_transf_N_sf"/>
</dbReference>
<keyword evidence="4" id="KW-1185">Reference proteome</keyword>
<dbReference type="SUPFAM" id="SSF53328">
    <property type="entry name" value="Formyltransferase"/>
    <property type="match status" value="1"/>
</dbReference>
<proteinExistence type="predicted"/>
<dbReference type="EMBL" id="PGCJ01000874">
    <property type="protein sequence ID" value="PLW16288.1"/>
    <property type="molecule type" value="Genomic_DNA"/>
</dbReference>
<evidence type="ECO:0000256" key="1">
    <source>
        <dbReference type="SAM" id="MobiDB-lite"/>
    </source>
</evidence>
<dbReference type="STRING" id="200324.A0A2N5SSS0"/>
<dbReference type="Pfam" id="PF00551">
    <property type="entry name" value="Formyl_trans_N"/>
    <property type="match status" value="1"/>
</dbReference>
<dbReference type="GO" id="GO:0004479">
    <property type="term" value="F:methionyl-tRNA formyltransferase activity"/>
    <property type="evidence" value="ECO:0007669"/>
    <property type="project" value="TreeGrafter"/>
</dbReference>
<evidence type="ECO:0000313" key="3">
    <source>
        <dbReference type="EMBL" id="PLW16288.1"/>
    </source>
</evidence>
<reference evidence="3 4" key="1">
    <citation type="submission" date="2017-11" db="EMBL/GenBank/DDBJ databases">
        <title>De novo assembly and phasing of dikaryotic genomes from two isolates of Puccinia coronata f. sp. avenae, the causal agent of oat crown rust.</title>
        <authorList>
            <person name="Miller M.E."/>
            <person name="Zhang Y."/>
            <person name="Omidvar V."/>
            <person name="Sperschneider J."/>
            <person name="Schwessinger B."/>
            <person name="Raley C."/>
            <person name="Palmer J.M."/>
            <person name="Garnica D."/>
            <person name="Upadhyaya N."/>
            <person name="Rathjen J."/>
            <person name="Taylor J.M."/>
            <person name="Park R.F."/>
            <person name="Dodds P.N."/>
            <person name="Hirsch C.D."/>
            <person name="Kianian S.F."/>
            <person name="Figueroa M."/>
        </authorList>
    </citation>
    <scope>NUCLEOTIDE SEQUENCE [LARGE SCALE GENOMIC DNA]</scope>
    <source>
        <strain evidence="3">12NC29</strain>
    </source>
</reference>
<dbReference type="InterPro" id="IPR002376">
    <property type="entry name" value="Formyl_transf_N"/>
</dbReference>
<sequence>MLLFPSLLFFGSDNFSAKVLNQLLIKIKLINNNNNKNNLIAIIPAISHKGRGRTSLYQPPLLTLVQSLGLPHQSLPRTARPLTDWQIPDEFKQSDTVLVSASFPYWIPRSITTQVGSHRALNVHPSLLPRYRGAAPIQWQIANQEHETGVSIQTIGHHGFDSGIILSQKLIQLSPTTTYHLAEQSLANLAAELLVDLIPNIDSYIASAWPQDSSKASYAPKIGPLDLRIDASWSASKVAARSRGMSHQYPLNIQINGEVYQIQVELPDSPEAREFGSRNQARLAVADPGELVLDRAQDRVGLRLIDHSPIPTTTTTTASTSNNNNNNNNNNENQNSHPPPPPPVLIITKAKLVRAGGKGWLAPLAWWDRLFNTAAPHQPDTSQPKKSLKTFRVHIDHPQVVSPTTEPLATWPQPSPRQDPGHSHWCLLAGFTPPRPQFCRMSMSMSMSRSKDCMHTGRRTNVSHPPAPPNNCPGLGCDETPHPPRICTFLAGCFMQGTSGSGALAAGQLGWMTSWLLDSLVVHSWPSST</sequence>
<evidence type="ECO:0000259" key="2">
    <source>
        <dbReference type="Pfam" id="PF00551"/>
    </source>
</evidence>
<dbReference type="AlphaFoldDB" id="A0A2N5SSS0"/>
<dbReference type="PANTHER" id="PTHR11138">
    <property type="entry name" value="METHIONYL-TRNA FORMYLTRANSFERASE"/>
    <property type="match status" value="1"/>
</dbReference>
<comment type="caution">
    <text evidence="3">The sequence shown here is derived from an EMBL/GenBank/DDBJ whole genome shotgun (WGS) entry which is preliminary data.</text>
</comment>
<dbReference type="Proteomes" id="UP000235388">
    <property type="component" value="Unassembled WGS sequence"/>
</dbReference>
<feature type="domain" description="Formyl transferase N-terminal" evidence="2">
    <location>
        <begin position="32"/>
        <end position="196"/>
    </location>
</feature>
<organism evidence="3 4">
    <name type="scientific">Puccinia coronata f. sp. avenae</name>
    <dbReference type="NCBI Taxonomy" id="200324"/>
    <lineage>
        <taxon>Eukaryota</taxon>
        <taxon>Fungi</taxon>
        <taxon>Dikarya</taxon>
        <taxon>Basidiomycota</taxon>
        <taxon>Pucciniomycotina</taxon>
        <taxon>Pucciniomycetes</taxon>
        <taxon>Pucciniales</taxon>
        <taxon>Pucciniaceae</taxon>
        <taxon>Puccinia</taxon>
    </lineage>
</organism>
<evidence type="ECO:0000313" key="4">
    <source>
        <dbReference type="Proteomes" id="UP000235388"/>
    </source>
</evidence>
<dbReference type="OrthoDB" id="10268103at2759"/>
<gene>
    <name evidence="3" type="ORF">PCANC_12985</name>
</gene>
<dbReference type="PANTHER" id="PTHR11138:SF5">
    <property type="entry name" value="METHIONYL-TRNA FORMYLTRANSFERASE, MITOCHONDRIAL"/>
    <property type="match status" value="1"/>
</dbReference>
<protein>
    <recommendedName>
        <fullName evidence="2">Formyl transferase N-terminal domain-containing protein</fullName>
    </recommendedName>
</protein>
<name>A0A2N5SSS0_9BASI</name>
<dbReference type="GO" id="GO:0005739">
    <property type="term" value="C:mitochondrion"/>
    <property type="evidence" value="ECO:0007669"/>
    <property type="project" value="TreeGrafter"/>
</dbReference>
<feature type="region of interest" description="Disordered" evidence="1">
    <location>
        <begin position="304"/>
        <end position="344"/>
    </location>
</feature>
<feature type="compositionally biased region" description="Low complexity" evidence="1">
    <location>
        <begin position="308"/>
        <end position="336"/>
    </location>
</feature>